<dbReference type="InterPro" id="IPR032675">
    <property type="entry name" value="LRR_dom_sf"/>
</dbReference>
<comment type="subcellular location">
    <subcellularLocation>
        <location evidence="1">Cell membrane</location>
        <topology evidence="1">Single-pass type I membrane protein</topology>
    </subcellularLocation>
</comment>
<keyword evidence="6 13" id="KW-0732">Signal</keyword>
<dbReference type="PANTHER" id="PTHR48063">
    <property type="entry name" value="LRR RECEPTOR-LIKE KINASE"/>
    <property type="match status" value="1"/>
</dbReference>
<comment type="caution">
    <text evidence="15">The sequence shown here is derived from an EMBL/GenBank/DDBJ whole genome shotgun (WGS) entry which is preliminary data.</text>
</comment>
<dbReference type="InterPro" id="IPR003591">
    <property type="entry name" value="Leu-rich_rpt_typical-subtyp"/>
</dbReference>
<evidence type="ECO:0000256" key="2">
    <source>
        <dbReference type="ARBA" id="ARBA00009592"/>
    </source>
</evidence>
<keyword evidence="10" id="KW-0675">Receptor</keyword>
<evidence type="ECO:0000313" key="15">
    <source>
        <dbReference type="EMBL" id="KAK3223619.1"/>
    </source>
</evidence>
<name>A0AAE0AU78_9ROSI</name>
<dbReference type="FunFam" id="3.80.10.10:FF:000383">
    <property type="entry name" value="Leucine-rich repeat receptor protein kinase EMS1"/>
    <property type="match status" value="1"/>
</dbReference>
<dbReference type="Pfam" id="PF08263">
    <property type="entry name" value="LRRNT_2"/>
    <property type="match status" value="1"/>
</dbReference>
<keyword evidence="7" id="KW-0677">Repeat</keyword>
<dbReference type="Pfam" id="PF00560">
    <property type="entry name" value="LRR_1"/>
    <property type="match status" value="6"/>
</dbReference>
<evidence type="ECO:0000256" key="11">
    <source>
        <dbReference type="ARBA" id="ARBA00023180"/>
    </source>
</evidence>
<keyword evidence="5 12" id="KW-0812">Transmembrane</keyword>
<reference evidence="15" key="1">
    <citation type="journal article" date="2023" name="Plant J.">
        <title>Genome sequences and population genomics provide insights into the demographic history, inbreeding, and mutation load of two 'living fossil' tree species of Dipteronia.</title>
        <authorList>
            <person name="Feng Y."/>
            <person name="Comes H.P."/>
            <person name="Chen J."/>
            <person name="Zhu S."/>
            <person name="Lu R."/>
            <person name="Zhang X."/>
            <person name="Li P."/>
            <person name="Qiu J."/>
            <person name="Olsen K.M."/>
            <person name="Qiu Y."/>
        </authorList>
    </citation>
    <scope>NUCLEOTIDE SEQUENCE</scope>
    <source>
        <strain evidence="15">NBL</strain>
    </source>
</reference>
<dbReference type="PANTHER" id="PTHR48063:SF29">
    <property type="entry name" value="LRR RECEPTOR-LIKE KINASE FAMILY PROTEIN"/>
    <property type="match status" value="1"/>
</dbReference>
<dbReference type="InterPro" id="IPR013210">
    <property type="entry name" value="LRR_N_plant-typ"/>
</dbReference>
<evidence type="ECO:0000256" key="9">
    <source>
        <dbReference type="ARBA" id="ARBA00023136"/>
    </source>
</evidence>
<evidence type="ECO:0000256" key="4">
    <source>
        <dbReference type="ARBA" id="ARBA00022614"/>
    </source>
</evidence>
<keyword evidence="16" id="KW-1185">Reference proteome</keyword>
<evidence type="ECO:0000256" key="7">
    <source>
        <dbReference type="ARBA" id="ARBA00022737"/>
    </source>
</evidence>
<keyword evidence="3" id="KW-1003">Cell membrane</keyword>
<evidence type="ECO:0000256" key="5">
    <source>
        <dbReference type="ARBA" id="ARBA00022692"/>
    </source>
</evidence>
<comment type="similarity">
    <text evidence="2">Belongs to the RLP family.</text>
</comment>
<keyword evidence="9 12" id="KW-0472">Membrane</keyword>
<accession>A0AAE0AU78</accession>
<dbReference type="Proteomes" id="UP001281410">
    <property type="component" value="Unassembled WGS sequence"/>
</dbReference>
<evidence type="ECO:0000313" key="16">
    <source>
        <dbReference type="Proteomes" id="UP001281410"/>
    </source>
</evidence>
<evidence type="ECO:0000256" key="10">
    <source>
        <dbReference type="ARBA" id="ARBA00023170"/>
    </source>
</evidence>
<dbReference type="EMBL" id="JANJYJ010000003">
    <property type="protein sequence ID" value="KAK3223619.1"/>
    <property type="molecule type" value="Genomic_DNA"/>
</dbReference>
<evidence type="ECO:0000256" key="12">
    <source>
        <dbReference type="SAM" id="Phobius"/>
    </source>
</evidence>
<dbReference type="AlphaFoldDB" id="A0AAE0AU78"/>
<feature type="chain" id="PRO_5042028357" description="Leucine-rich repeat-containing N-terminal plant-type domain-containing protein" evidence="13">
    <location>
        <begin position="23"/>
        <end position="713"/>
    </location>
</feature>
<feature type="signal peptide" evidence="13">
    <location>
        <begin position="1"/>
        <end position="22"/>
    </location>
</feature>
<proteinExistence type="inferred from homology"/>
<dbReference type="InterPro" id="IPR001611">
    <property type="entry name" value="Leu-rich_rpt"/>
</dbReference>
<dbReference type="SMART" id="SM00369">
    <property type="entry name" value="LRR_TYP"/>
    <property type="match status" value="5"/>
</dbReference>
<keyword evidence="8 12" id="KW-1133">Transmembrane helix</keyword>
<evidence type="ECO:0000259" key="14">
    <source>
        <dbReference type="Pfam" id="PF08263"/>
    </source>
</evidence>
<keyword evidence="4" id="KW-0433">Leucine-rich repeat</keyword>
<feature type="transmembrane region" description="Helical" evidence="12">
    <location>
        <begin position="635"/>
        <end position="658"/>
    </location>
</feature>
<gene>
    <name evidence="15" type="ORF">Dsin_010644</name>
</gene>
<evidence type="ECO:0000256" key="3">
    <source>
        <dbReference type="ARBA" id="ARBA00022475"/>
    </source>
</evidence>
<dbReference type="Pfam" id="PF13855">
    <property type="entry name" value="LRR_8"/>
    <property type="match status" value="1"/>
</dbReference>
<dbReference type="GO" id="GO:0005886">
    <property type="term" value="C:plasma membrane"/>
    <property type="evidence" value="ECO:0007669"/>
    <property type="project" value="UniProtKB-SubCell"/>
</dbReference>
<dbReference type="SUPFAM" id="SSF52058">
    <property type="entry name" value="L domain-like"/>
    <property type="match status" value="2"/>
</dbReference>
<dbReference type="Gene3D" id="3.80.10.10">
    <property type="entry name" value="Ribonuclease Inhibitor"/>
    <property type="match status" value="4"/>
</dbReference>
<protein>
    <recommendedName>
        <fullName evidence="14">Leucine-rich repeat-containing N-terminal plant-type domain-containing protein</fullName>
    </recommendedName>
</protein>
<dbReference type="InterPro" id="IPR046956">
    <property type="entry name" value="RLP23-like"/>
</dbReference>
<feature type="domain" description="Leucine-rich repeat-containing N-terminal plant-type" evidence="14">
    <location>
        <begin position="48"/>
        <end position="84"/>
    </location>
</feature>
<evidence type="ECO:0000256" key="1">
    <source>
        <dbReference type="ARBA" id="ARBA00004251"/>
    </source>
</evidence>
<evidence type="ECO:0000256" key="6">
    <source>
        <dbReference type="ARBA" id="ARBA00022729"/>
    </source>
</evidence>
<keyword evidence="11" id="KW-0325">Glycoprotein</keyword>
<sequence>MASRNSTFQLVILLLLVLLTKSLFTEAAAWSNNSSSAKTFHRGCIVKEREALLKFKKGLIDPSGDRLSSWVGDDCCNWVGVSCSEQTGHVLTLDLSAATYRFQITLDWQIKYYNNESWRLRGTLDPSLLNLTHLNYLDLSYNFFQGTPIPKFIGYLKNLRHLDLRKVSFTGLVPSTLGNLSNLEYLYLSTYPSNTKLLWVSDLNWVSSLSSLQHLMLSGVDLSNAITSWPQVVDMLPTLGLLDLSDSELNNFPQSNPFVNTTSLFHLDLSYNNFRSPIPERFFNITTLIYLRLIKCELSGKPANLIAISLKNNAISGPIPLNIGHEMTKMAFLELSGNLLNGSIPPSMTEMKNLQFLDLSSNYLSGAIPSKWQSLKLLTYMDLSNNSFSGGVRSSICSLPSLQWLKLGNNNLSEELSSSLQYCTSLSYLDLGENRFFGTIKPIVKNLFNTSYIGLRSNMLIGDIPEEFCQFPNLHILDLALNNLSGSIPRCLGNLEALKFMVTYNKSESTSSTQSFHEHLEIVVKGRWEGRIPEEITNLSALGSLNLSWNQLSGKIPENINNLQQLESLDLSAISTRHITIFPDQFQQPTSSRPSMIQSIYEGNPYLCGPPLTTSCSTRPRDAAGVDDEDRSEMLWFYVGTVLGFIVGFWVVCGTLMIKRSWRHAYFRFVEETQDKLFVVAVVSVAGCQRKQYGETYAISNMKMCFGASNIEE</sequence>
<evidence type="ECO:0000256" key="13">
    <source>
        <dbReference type="SAM" id="SignalP"/>
    </source>
</evidence>
<organism evidence="15 16">
    <name type="scientific">Dipteronia sinensis</name>
    <dbReference type="NCBI Taxonomy" id="43782"/>
    <lineage>
        <taxon>Eukaryota</taxon>
        <taxon>Viridiplantae</taxon>
        <taxon>Streptophyta</taxon>
        <taxon>Embryophyta</taxon>
        <taxon>Tracheophyta</taxon>
        <taxon>Spermatophyta</taxon>
        <taxon>Magnoliopsida</taxon>
        <taxon>eudicotyledons</taxon>
        <taxon>Gunneridae</taxon>
        <taxon>Pentapetalae</taxon>
        <taxon>rosids</taxon>
        <taxon>malvids</taxon>
        <taxon>Sapindales</taxon>
        <taxon>Sapindaceae</taxon>
        <taxon>Hippocastanoideae</taxon>
        <taxon>Acereae</taxon>
        <taxon>Dipteronia</taxon>
    </lineage>
</organism>
<evidence type="ECO:0000256" key="8">
    <source>
        <dbReference type="ARBA" id="ARBA00022989"/>
    </source>
</evidence>